<protein>
    <submittedName>
        <fullName evidence="1">10669_t:CDS:1</fullName>
    </submittedName>
</protein>
<feature type="non-terminal residue" evidence="1">
    <location>
        <position position="67"/>
    </location>
</feature>
<organism evidence="1 2">
    <name type="scientific">Scutellospora calospora</name>
    <dbReference type="NCBI Taxonomy" id="85575"/>
    <lineage>
        <taxon>Eukaryota</taxon>
        <taxon>Fungi</taxon>
        <taxon>Fungi incertae sedis</taxon>
        <taxon>Mucoromycota</taxon>
        <taxon>Glomeromycotina</taxon>
        <taxon>Glomeromycetes</taxon>
        <taxon>Diversisporales</taxon>
        <taxon>Gigasporaceae</taxon>
        <taxon>Scutellospora</taxon>
    </lineage>
</organism>
<sequence length="67" mass="7940">KFIDEWLNYANQERLFSVSFIQNSSFIRYLLRYWHTMLPVAPNLSEFACQHHNQLLPSQAAKIVQVS</sequence>
<reference evidence="1" key="1">
    <citation type="submission" date="2021-06" db="EMBL/GenBank/DDBJ databases">
        <authorList>
            <person name="Kallberg Y."/>
            <person name="Tangrot J."/>
            <person name="Rosling A."/>
        </authorList>
    </citation>
    <scope>NUCLEOTIDE SEQUENCE</scope>
    <source>
        <strain evidence="1">AU212A</strain>
    </source>
</reference>
<dbReference type="Proteomes" id="UP000789860">
    <property type="component" value="Unassembled WGS sequence"/>
</dbReference>
<proteinExistence type="predicted"/>
<comment type="caution">
    <text evidence="1">The sequence shown here is derived from an EMBL/GenBank/DDBJ whole genome shotgun (WGS) entry which is preliminary data.</text>
</comment>
<keyword evidence="2" id="KW-1185">Reference proteome</keyword>
<gene>
    <name evidence="1" type="ORF">SCALOS_LOCUS9454</name>
</gene>
<name>A0ACA9NS09_9GLOM</name>
<evidence type="ECO:0000313" key="2">
    <source>
        <dbReference type="Proteomes" id="UP000789860"/>
    </source>
</evidence>
<dbReference type="EMBL" id="CAJVPM010029429">
    <property type="protein sequence ID" value="CAG8673255.1"/>
    <property type="molecule type" value="Genomic_DNA"/>
</dbReference>
<accession>A0ACA9NS09</accession>
<evidence type="ECO:0000313" key="1">
    <source>
        <dbReference type="EMBL" id="CAG8673255.1"/>
    </source>
</evidence>
<feature type="non-terminal residue" evidence="1">
    <location>
        <position position="1"/>
    </location>
</feature>